<reference evidence="2" key="1">
    <citation type="journal article" date="2020" name="New Phytol.">
        <title>Comparative genomics reveals dynamic genome evolution in host specialist ectomycorrhizal fungi.</title>
        <authorList>
            <person name="Lofgren L.A."/>
            <person name="Nguyen N.H."/>
            <person name="Vilgalys R."/>
            <person name="Ruytinx J."/>
            <person name="Liao H.L."/>
            <person name="Branco S."/>
            <person name="Kuo A."/>
            <person name="LaButti K."/>
            <person name="Lipzen A."/>
            <person name="Andreopoulos W."/>
            <person name="Pangilinan J."/>
            <person name="Riley R."/>
            <person name="Hundley H."/>
            <person name="Na H."/>
            <person name="Barry K."/>
            <person name="Grigoriev I.V."/>
            <person name="Stajich J.E."/>
            <person name="Kennedy P.G."/>
        </authorList>
    </citation>
    <scope>NUCLEOTIDE SEQUENCE</scope>
    <source>
        <strain evidence="2">FC423</strain>
    </source>
</reference>
<evidence type="ECO:0008006" key="4">
    <source>
        <dbReference type="Google" id="ProtNLM"/>
    </source>
</evidence>
<dbReference type="RefSeq" id="XP_041293447.1">
    <property type="nucleotide sequence ID" value="XM_041441423.1"/>
</dbReference>
<sequence>MKVAAHVQRNHWTEPLPQIPSFHSWIEQTSDTPEPLSCILKRARAIISPGKNHLPLVSDEDKEISDAQPKYPEEPPLDNKPSDKEEEDSDDDMPKPIEKKIGVPPDFNGDRELSSRFIRLVRLYLDINAQIYKEDTEKIGFTLSFFKEGTAAIWMEDFIDHAMEIDLKTS</sequence>
<accession>A0A9P7F7X8</accession>
<evidence type="ECO:0000256" key="1">
    <source>
        <dbReference type="SAM" id="MobiDB-lite"/>
    </source>
</evidence>
<protein>
    <recommendedName>
        <fullName evidence="4">DUF4939 domain-containing protein</fullName>
    </recommendedName>
</protein>
<dbReference type="AlphaFoldDB" id="A0A9P7F7X8"/>
<name>A0A9P7F7X8_9AGAM</name>
<dbReference type="GeneID" id="64703682"/>
<dbReference type="EMBL" id="JABBWM010000024">
    <property type="protein sequence ID" value="KAG2109365.1"/>
    <property type="molecule type" value="Genomic_DNA"/>
</dbReference>
<feature type="compositionally biased region" description="Basic and acidic residues" evidence="1">
    <location>
        <begin position="92"/>
        <end position="101"/>
    </location>
</feature>
<gene>
    <name evidence="2" type="ORF">F5147DRAFT_773176</name>
</gene>
<evidence type="ECO:0000313" key="2">
    <source>
        <dbReference type="EMBL" id="KAG2109365.1"/>
    </source>
</evidence>
<proteinExistence type="predicted"/>
<evidence type="ECO:0000313" key="3">
    <source>
        <dbReference type="Proteomes" id="UP000823399"/>
    </source>
</evidence>
<dbReference type="Proteomes" id="UP000823399">
    <property type="component" value="Unassembled WGS sequence"/>
</dbReference>
<keyword evidence="3" id="KW-1185">Reference proteome</keyword>
<comment type="caution">
    <text evidence="2">The sequence shown here is derived from an EMBL/GenBank/DDBJ whole genome shotgun (WGS) entry which is preliminary data.</text>
</comment>
<organism evidence="2 3">
    <name type="scientific">Suillus discolor</name>
    <dbReference type="NCBI Taxonomy" id="1912936"/>
    <lineage>
        <taxon>Eukaryota</taxon>
        <taxon>Fungi</taxon>
        <taxon>Dikarya</taxon>
        <taxon>Basidiomycota</taxon>
        <taxon>Agaricomycotina</taxon>
        <taxon>Agaricomycetes</taxon>
        <taxon>Agaricomycetidae</taxon>
        <taxon>Boletales</taxon>
        <taxon>Suillineae</taxon>
        <taxon>Suillaceae</taxon>
        <taxon>Suillus</taxon>
    </lineage>
</organism>
<dbReference type="OrthoDB" id="2690063at2759"/>
<feature type="region of interest" description="Disordered" evidence="1">
    <location>
        <begin position="52"/>
        <end position="105"/>
    </location>
</feature>